<dbReference type="InterPro" id="IPR037364">
    <property type="entry name" value="Sec23"/>
</dbReference>
<organism evidence="2 3">
    <name type="scientific">Symbiodinium necroappetens</name>
    <dbReference type="NCBI Taxonomy" id="1628268"/>
    <lineage>
        <taxon>Eukaryota</taxon>
        <taxon>Sar</taxon>
        <taxon>Alveolata</taxon>
        <taxon>Dinophyceae</taxon>
        <taxon>Suessiales</taxon>
        <taxon>Symbiodiniaceae</taxon>
        <taxon>Symbiodinium</taxon>
    </lineage>
</organism>
<keyword evidence="1" id="KW-0813">Transport</keyword>
<dbReference type="GO" id="GO:0005096">
    <property type="term" value="F:GTPase activator activity"/>
    <property type="evidence" value="ECO:0007669"/>
    <property type="project" value="TreeGrafter"/>
</dbReference>
<dbReference type="PANTHER" id="PTHR11141">
    <property type="entry name" value="PROTEIN TRANSPORT PROTEIN SEC23"/>
    <property type="match status" value="1"/>
</dbReference>
<dbReference type="GO" id="GO:0030127">
    <property type="term" value="C:COPII vesicle coat"/>
    <property type="evidence" value="ECO:0007669"/>
    <property type="project" value="TreeGrafter"/>
</dbReference>
<gene>
    <name evidence="2" type="primary">SEC23</name>
    <name evidence="2" type="ORF">SNEC2469_LOCUS34255</name>
</gene>
<dbReference type="GO" id="GO:0090110">
    <property type="term" value="P:COPII-coated vesicle cargo loading"/>
    <property type="evidence" value="ECO:0007669"/>
    <property type="project" value="TreeGrafter"/>
</dbReference>
<dbReference type="AlphaFoldDB" id="A0A813CAA3"/>
<dbReference type="OrthoDB" id="10256289at2759"/>
<keyword evidence="1" id="KW-0256">Endoplasmic reticulum</keyword>
<keyword evidence="1" id="KW-0862">Zinc</keyword>
<protein>
    <recommendedName>
        <fullName evidence="1">Protein transport protein SEC23</fullName>
    </recommendedName>
</protein>
<dbReference type="EMBL" id="CAJNJA010093698">
    <property type="protein sequence ID" value="CAE7941363.1"/>
    <property type="molecule type" value="Genomic_DNA"/>
</dbReference>
<keyword evidence="1" id="KW-0472">Membrane</keyword>
<dbReference type="GO" id="GO:0046872">
    <property type="term" value="F:metal ion binding"/>
    <property type="evidence" value="ECO:0007669"/>
    <property type="project" value="UniProtKB-KW"/>
</dbReference>
<comment type="subcellular location">
    <subcellularLocation>
        <location evidence="1">Cytoplasmic vesicle</location>
        <location evidence="1">COPII-coated vesicle membrane</location>
        <topology evidence="1">Peripheral membrane protein</topology>
        <orientation evidence="1">Cytoplasmic side</orientation>
    </subcellularLocation>
    <subcellularLocation>
        <location evidence="1">Endoplasmic reticulum membrane</location>
        <topology evidence="1">Peripheral membrane protein</topology>
        <orientation evidence="1">Cytoplasmic side</orientation>
    </subcellularLocation>
</comment>
<keyword evidence="1" id="KW-0963">Cytoplasm</keyword>
<comment type="function">
    <text evidence="1">Component of the coat protein complex II (COPII) which promotes the formation of transport vesicles from the endoplasmic reticulum (ER). The coat has two main functions, the physical deformation of the endoplasmic reticulum membrane into vesicles and the selection of cargo molecules.</text>
</comment>
<keyword evidence="1" id="KW-0479">Metal-binding</keyword>
<evidence type="ECO:0000313" key="2">
    <source>
        <dbReference type="EMBL" id="CAE7941363.1"/>
    </source>
</evidence>
<name>A0A813CAA3_9DINO</name>
<sequence length="103" mass="11211">MIQAWYDAGYQEKEEYANFKALLTAPAEDAKHILADRFPVPKFIQTNAGGSQARFLTSKVNPSQTHNSGPGWGGGGSDSSVVITDDVSLKVFMEHLIRLAVQS</sequence>
<dbReference type="SUPFAM" id="SSF82754">
    <property type="entry name" value="C-terminal, gelsolin-like domain of Sec23/24"/>
    <property type="match status" value="1"/>
</dbReference>
<accession>A0A813CAA3</accession>
<keyword evidence="1" id="KW-0653">Protein transport</keyword>
<dbReference type="InterPro" id="IPR036180">
    <property type="entry name" value="Gelsolin-like_dom_sf"/>
</dbReference>
<dbReference type="Proteomes" id="UP000601435">
    <property type="component" value="Unassembled WGS sequence"/>
</dbReference>
<comment type="similarity">
    <text evidence="1">Belongs to the SEC23/SEC24 family. SEC23 subfamily.</text>
</comment>
<dbReference type="InterPro" id="IPR029006">
    <property type="entry name" value="ADF-H/Gelsolin-like_dom_sf"/>
</dbReference>
<proteinExistence type="inferred from homology"/>
<evidence type="ECO:0000313" key="3">
    <source>
        <dbReference type="Proteomes" id="UP000601435"/>
    </source>
</evidence>
<dbReference type="PANTHER" id="PTHR11141:SF0">
    <property type="entry name" value="PROTEIN TRANSPORT PROTEIN SEC23"/>
    <property type="match status" value="1"/>
</dbReference>
<keyword evidence="1" id="KW-0968">Cytoplasmic vesicle</keyword>
<keyword evidence="1" id="KW-0931">ER-Golgi transport</keyword>
<evidence type="ECO:0000256" key="1">
    <source>
        <dbReference type="RuleBase" id="RU365030"/>
    </source>
</evidence>
<dbReference type="Gene3D" id="3.40.20.10">
    <property type="entry name" value="Severin"/>
    <property type="match status" value="1"/>
</dbReference>
<keyword evidence="3" id="KW-1185">Reference proteome</keyword>
<comment type="caution">
    <text evidence="2">The sequence shown here is derived from an EMBL/GenBank/DDBJ whole genome shotgun (WGS) entry which is preliminary data.</text>
</comment>
<dbReference type="GO" id="GO:0005789">
    <property type="term" value="C:endoplasmic reticulum membrane"/>
    <property type="evidence" value="ECO:0007669"/>
    <property type="project" value="UniProtKB-SubCell"/>
</dbReference>
<dbReference type="GO" id="GO:0070971">
    <property type="term" value="C:endoplasmic reticulum exit site"/>
    <property type="evidence" value="ECO:0007669"/>
    <property type="project" value="TreeGrafter"/>
</dbReference>
<reference evidence="2" key="1">
    <citation type="submission" date="2021-02" db="EMBL/GenBank/DDBJ databases">
        <authorList>
            <person name="Dougan E. K."/>
            <person name="Rhodes N."/>
            <person name="Thang M."/>
            <person name="Chan C."/>
        </authorList>
    </citation>
    <scope>NUCLEOTIDE SEQUENCE</scope>
</reference>
<dbReference type="GO" id="GO:0015031">
    <property type="term" value="P:protein transport"/>
    <property type="evidence" value="ECO:0007669"/>
    <property type="project" value="UniProtKB-KW"/>
</dbReference>